<dbReference type="PANTHER" id="PTHR24252:SF10">
    <property type="entry name" value="SERINE PROTEASE 56"/>
    <property type="match status" value="1"/>
</dbReference>
<reference evidence="5" key="1">
    <citation type="submission" date="2020-11" db="EMBL/GenBank/DDBJ databases">
        <authorList>
            <person name="Tran Van P."/>
        </authorList>
    </citation>
    <scope>NUCLEOTIDE SEQUENCE</scope>
</reference>
<organism evidence="5">
    <name type="scientific">Medioppia subpectinata</name>
    <dbReference type="NCBI Taxonomy" id="1979941"/>
    <lineage>
        <taxon>Eukaryota</taxon>
        <taxon>Metazoa</taxon>
        <taxon>Ecdysozoa</taxon>
        <taxon>Arthropoda</taxon>
        <taxon>Chelicerata</taxon>
        <taxon>Arachnida</taxon>
        <taxon>Acari</taxon>
        <taxon>Acariformes</taxon>
        <taxon>Sarcoptiformes</taxon>
        <taxon>Oribatida</taxon>
        <taxon>Brachypylina</taxon>
        <taxon>Oppioidea</taxon>
        <taxon>Oppiidae</taxon>
        <taxon>Medioppia</taxon>
    </lineage>
</organism>
<dbReference type="InterPro" id="IPR001254">
    <property type="entry name" value="Trypsin_dom"/>
</dbReference>
<evidence type="ECO:0000313" key="6">
    <source>
        <dbReference type="Proteomes" id="UP000759131"/>
    </source>
</evidence>
<dbReference type="EMBL" id="OC855417">
    <property type="protein sequence ID" value="CAD7621944.1"/>
    <property type="molecule type" value="Genomic_DNA"/>
</dbReference>
<name>A0A7R9KFH8_9ACAR</name>
<proteinExistence type="inferred from homology"/>
<dbReference type="InterPro" id="IPR018114">
    <property type="entry name" value="TRYPSIN_HIS"/>
</dbReference>
<dbReference type="PROSITE" id="PS00134">
    <property type="entry name" value="TRYPSIN_HIS"/>
    <property type="match status" value="1"/>
</dbReference>
<dbReference type="OrthoDB" id="414661at2759"/>
<dbReference type="AlphaFoldDB" id="A0A7R9KFH8"/>
<keyword evidence="3" id="KW-0378">Hydrolase</keyword>
<dbReference type="SUPFAM" id="SSF50494">
    <property type="entry name" value="Trypsin-like serine proteases"/>
    <property type="match status" value="1"/>
</dbReference>
<protein>
    <recommendedName>
        <fullName evidence="4">Peptidase S1 domain-containing protein</fullName>
    </recommendedName>
</protein>
<evidence type="ECO:0000256" key="3">
    <source>
        <dbReference type="RuleBase" id="RU363034"/>
    </source>
</evidence>
<keyword evidence="6" id="KW-1185">Reference proteome</keyword>
<evidence type="ECO:0000256" key="2">
    <source>
        <dbReference type="ARBA" id="ARBA00024195"/>
    </source>
</evidence>
<sequence>MGYNCGDNEEWIRSNRIVGGSDVRWGEVPWQVRLRIQLDNAVMQCGAVLIDTDWVLTAAHCVTYCPNLCSDITAYFGEHRLINEYKQSKAVQILLNNKERSKPYDSLFETNHYNEIIARKAAKVMVNNRFNEKTFEGDIALIKVNQSVRFSDNIQPICLPKVMENFAGETGFISGFGVLKSGSKQVPHNLQISSVSIFTTTFCEYMLRELGYDDVVKWGKLCAGAIDGGRDACAGDSGGPLTVRRSEDNKWVLVGIISNGIKCGQPNTPGLYTQVSAFVNWINAVIANETMHS</sequence>
<dbReference type="InterPro" id="IPR033116">
    <property type="entry name" value="TRYPSIN_SER"/>
</dbReference>
<dbReference type="EMBL" id="CAJPIZ010000842">
    <property type="protein sequence ID" value="CAG2102374.1"/>
    <property type="molecule type" value="Genomic_DNA"/>
</dbReference>
<gene>
    <name evidence="5" type="ORF">OSB1V03_LOCUS2413</name>
</gene>
<dbReference type="Pfam" id="PF00089">
    <property type="entry name" value="Trypsin"/>
    <property type="match status" value="2"/>
</dbReference>
<dbReference type="Proteomes" id="UP000759131">
    <property type="component" value="Unassembled WGS sequence"/>
</dbReference>
<dbReference type="PRINTS" id="PR00722">
    <property type="entry name" value="CHYMOTRYPSIN"/>
</dbReference>
<dbReference type="SMART" id="SM00020">
    <property type="entry name" value="Tryp_SPc"/>
    <property type="match status" value="1"/>
</dbReference>
<dbReference type="GO" id="GO:0006508">
    <property type="term" value="P:proteolysis"/>
    <property type="evidence" value="ECO:0007669"/>
    <property type="project" value="UniProtKB-KW"/>
</dbReference>
<evidence type="ECO:0000256" key="1">
    <source>
        <dbReference type="ARBA" id="ARBA00023157"/>
    </source>
</evidence>
<dbReference type="PANTHER" id="PTHR24252">
    <property type="entry name" value="ACROSIN-RELATED"/>
    <property type="match status" value="1"/>
</dbReference>
<evidence type="ECO:0000259" key="4">
    <source>
        <dbReference type="PROSITE" id="PS50240"/>
    </source>
</evidence>
<keyword evidence="3" id="KW-0720">Serine protease</keyword>
<keyword evidence="1" id="KW-1015">Disulfide bond</keyword>
<keyword evidence="3" id="KW-0645">Protease</keyword>
<dbReference type="GO" id="GO:0004252">
    <property type="term" value="F:serine-type endopeptidase activity"/>
    <property type="evidence" value="ECO:0007669"/>
    <property type="project" value="InterPro"/>
</dbReference>
<comment type="similarity">
    <text evidence="2">Belongs to the peptidase S1 family. CLIP subfamily.</text>
</comment>
<dbReference type="PROSITE" id="PS00135">
    <property type="entry name" value="TRYPSIN_SER"/>
    <property type="match status" value="1"/>
</dbReference>
<dbReference type="InterPro" id="IPR001314">
    <property type="entry name" value="Peptidase_S1A"/>
</dbReference>
<dbReference type="Gene3D" id="2.40.10.10">
    <property type="entry name" value="Trypsin-like serine proteases"/>
    <property type="match status" value="1"/>
</dbReference>
<dbReference type="FunFam" id="2.40.10.10:FF:000002">
    <property type="entry name" value="Transmembrane protease serine"/>
    <property type="match status" value="1"/>
</dbReference>
<dbReference type="PROSITE" id="PS50240">
    <property type="entry name" value="TRYPSIN_DOM"/>
    <property type="match status" value="1"/>
</dbReference>
<dbReference type="InterPro" id="IPR043504">
    <property type="entry name" value="Peptidase_S1_PA_chymotrypsin"/>
</dbReference>
<feature type="domain" description="Peptidase S1" evidence="4">
    <location>
        <begin position="17"/>
        <end position="287"/>
    </location>
</feature>
<evidence type="ECO:0000313" key="5">
    <source>
        <dbReference type="EMBL" id="CAD7621944.1"/>
    </source>
</evidence>
<dbReference type="CDD" id="cd00190">
    <property type="entry name" value="Tryp_SPc"/>
    <property type="match status" value="1"/>
</dbReference>
<accession>A0A7R9KFH8</accession>
<dbReference type="InterPro" id="IPR009003">
    <property type="entry name" value="Peptidase_S1_PA"/>
</dbReference>